<sequence>MRCCFRRRMDMTRKNDIVLSIGLIVKNEEENLARCLDSLKPLMETIPCQLIITDTGSADSTVEIAKRYTDEVYEFEWCDDFAAARNAGLKKAKGQWFMFIDGDEWFEDCQDLIDFFQSGEYKEYKNATYIVRNYVNKKDKSNYEDQHLGRLYKIRKGMAFQGSIHEYISLELPIKELHSYANHYGYSTDNSKEHKQIKHQRNLSLLIKEYQKDPDNCRLAYLLAKQYAAGKDKKSYRNLIREFYEKHQEDWENEYLPYFTYQTALICKEEGNPEQGAEILKKYKKNRKEAEVWDLDILAALSDTCFSAGKFKAAIKYAKEYFKLFSAFQKGDVPTGISGITTQPTFVNEESTITLYNVMLKSYIKLEEYEQAMNIIQHLDWNIMILEDLNISLHLLFHMVFTRSQWMLLPDIYSRLLQTGQQGKSQLFVELLEKKIVEYLSAYEALAKEFACNENLRKDFPEDNYVLLQKLRWSMVLSDNESKSIADRFLEKNKGARVEPVFAEFVLFALANPTYRDLVLDKIDLEDLHLYTHKVVSLYSNLHELFIYLFSGWNGLRMTGSRRFNYWIICFMEIILLSNAKVEKSTKSELTDIYVEKAHEYMTQLYNHAVLCEEQIYLLPRSYRFIYYMYEAKKAVVEGNRHDYVKQLKKAVAVYPIMGGVVDSLVNTMEEKFEKEPSNKSEFDFYAESVKRKIKEIAKEERLRDEAIKLLDAYKKINPKDEEGIAELRLLLRIDN</sequence>
<protein>
    <submittedName>
        <fullName evidence="2">Glycosyltransferase</fullName>
    </submittedName>
</protein>
<dbReference type="SUPFAM" id="SSF53448">
    <property type="entry name" value="Nucleotide-diphospho-sugar transferases"/>
    <property type="match status" value="1"/>
</dbReference>
<dbReference type="EMBL" id="CP035281">
    <property type="protein sequence ID" value="QAT42016.1"/>
    <property type="molecule type" value="Genomic_DNA"/>
</dbReference>
<dbReference type="PANTHER" id="PTHR43630">
    <property type="entry name" value="POLY-BETA-1,6-N-ACETYL-D-GLUCOSAMINE SYNTHASE"/>
    <property type="match status" value="1"/>
</dbReference>
<dbReference type="InterPro" id="IPR011990">
    <property type="entry name" value="TPR-like_helical_dom_sf"/>
</dbReference>
<dbReference type="InterPro" id="IPR001173">
    <property type="entry name" value="Glyco_trans_2-like"/>
</dbReference>
<evidence type="ECO:0000313" key="2">
    <source>
        <dbReference type="EMBL" id="QAT42016.1"/>
    </source>
</evidence>
<keyword evidence="3" id="KW-1185">Reference proteome</keyword>
<dbReference type="KEGG" id="amij:EQM06_01555"/>
<dbReference type="AlphaFoldDB" id="A0A410PSZ9"/>
<evidence type="ECO:0000259" key="1">
    <source>
        <dbReference type="Pfam" id="PF00535"/>
    </source>
</evidence>
<dbReference type="OrthoDB" id="9815923at2"/>
<keyword evidence="2" id="KW-0808">Transferase</keyword>
<proteinExistence type="predicted"/>
<gene>
    <name evidence="2" type="ORF">EQM06_01555</name>
</gene>
<dbReference type="PANTHER" id="PTHR43630:SF2">
    <property type="entry name" value="GLYCOSYLTRANSFERASE"/>
    <property type="match status" value="1"/>
</dbReference>
<dbReference type="GO" id="GO:0016740">
    <property type="term" value="F:transferase activity"/>
    <property type="evidence" value="ECO:0007669"/>
    <property type="project" value="UniProtKB-KW"/>
</dbReference>
<name>A0A410PSZ9_9FIRM</name>
<dbReference type="Proteomes" id="UP000287601">
    <property type="component" value="Chromosome"/>
</dbReference>
<reference evidence="2 3" key="1">
    <citation type="submission" date="2019-01" db="EMBL/GenBank/DDBJ databases">
        <title>Draft genomes of a novel of Aminipila strains.</title>
        <authorList>
            <person name="Ma S."/>
        </authorList>
    </citation>
    <scope>NUCLEOTIDE SEQUENCE [LARGE SCALE GENOMIC DNA]</scope>
    <source>
        <strain evidence="3">JN-39</strain>
    </source>
</reference>
<dbReference type="CDD" id="cd02511">
    <property type="entry name" value="Beta4Glucosyltransferase"/>
    <property type="match status" value="1"/>
</dbReference>
<feature type="domain" description="Glycosyltransferase 2-like" evidence="1">
    <location>
        <begin position="20"/>
        <end position="121"/>
    </location>
</feature>
<dbReference type="InterPro" id="IPR029044">
    <property type="entry name" value="Nucleotide-diphossugar_trans"/>
</dbReference>
<dbReference type="Gene3D" id="3.90.550.10">
    <property type="entry name" value="Spore Coat Polysaccharide Biosynthesis Protein SpsA, Chain A"/>
    <property type="match status" value="1"/>
</dbReference>
<evidence type="ECO:0000313" key="3">
    <source>
        <dbReference type="Proteomes" id="UP000287601"/>
    </source>
</evidence>
<dbReference type="Pfam" id="PF00535">
    <property type="entry name" value="Glycos_transf_2"/>
    <property type="match status" value="1"/>
</dbReference>
<dbReference type="Gene3D" id="1.25.40.10">
    <property type="entry name" value="Tetratricopeptide repeat domain"/>
    <property type="match status" value="1"/>
</dbReference>
<organism evidence="2 3">
    <name type="scientific">Aminipila luticellarii</name>
    <dbReference type="NCBI Taxonomy" id="2507160"/>
    <lineage>
        <taxon>Bacteria</taxon>
        <taxon>Bacillati</taxon>
        <taxon>Bacillota</taxon>
        <taxon>Clostridia</taxon>
        <taxon>Peptostreptococcales</taxon>
        <taxon>Anaerovoracaceae</taxon>
        <taxon>Aminipila</taxon>
    </lineage>
</organism>
<accession>A0A410PSZ9</accession>